<dbReference type="AlphaFoldDB" id="A0A6A2YLE9"/>
<sequence>MAASSTISCSDLNPNSTERKHNSPLERSPRMLKDFLHDDSNSCYSNGFKSFPRKSSQNYSISRENPNYGQRLQRSRSRAASATISAFQAMINAIKSIHLSSSVKSPSILLPRSLSRRLSRRNSQPQLNVENKITVTVKDIIRRKSFPPPPQRRDPTLLVAAAMAQAGATTISPRNIHRPTNTVKTKLTSWYASEETEQQHSPMSVLDFEYGEEKAWQLVNRVKEIIPSTSHESNICVDKLLLDLIREEIETKWYQNEELEYFETVRKLIKAWIDGANSESETIKREGCVREWKEREGGGIAIFRKKKKSWQRELRDG</sequence>
<gene>
    <name evidence="2" type="ORF">F3Y22_tig00111398pilonHSYRG00066</name>
</gene>
<dbReference type="PANTHER" id="PTHR33623:SF17">
    <property type="entry name" value="DUF4378 DOMAIN-CONTAINING PROTEIN"/>
    <property type="match status" value="1"/>
</dbReference>
<keyword evidence="3" id="KW-1185">Reference proteome</keyword>
<proteinExistence type="predicted"/>
<name>A0A6A2YLE9_HIBSY</name>
<dbReference type="PANTHER" id="PTHR33623">
    <property type="entry name" value="OS04G0572500 PROTEIN"/>
    <property type="match status" value="1"/>
</dbReference>
<comment type="caution">
    <text evidence="2">The sequence shown here is derived from an EMBL/GenBank/DDBJ whole genome shotgun (WGS) entry which is preliminary data.</text>
</comment>
<feature type="region of interest" description="Disordered" evidence="1">
    <location>
        <begin position="47"/>
        <end position="73"/>
    </location>
</feature>
<evidence type="ECO:0000313" key="3">
    <source>
        <dbReference type="Proteomes" id="UP000436088"/>
    </source>
</evidence>
<accession>A0A6A2YLE9</accession>
<dbReference type="EMBL" id="VEPZ02001330">
    <property type="protein sequence ID" value="KAE8679524.1"/>
    <property type="molecule type" value="Genomic_DNA"/>
</dbReference>
<evidence type="ECO:0000313" key="2">
    <source>
        <dbReference type="EMBL" id="KAE8679524.1"/>
    </source>
</evidence>
<organism evidence="2 3">
    <name type="scientific">Hibiscus syriacus</name>
    <name type="common">Rose of Sharon</name>
    <dbReference type="NCBI Taxonomy" id="106335"/>
    <lineage>
        <taxon>Eukaryota</taxon>
        <taxon>Viridiplantae</taxon>
        <taxon>Streptophyta</taxon>
        <taxon>Embryophyta</taxon>
        <taxon>Tracheophyta</taxon>
        <taxon>Spermatophyta</taxon>
        <taxon>Magnoliopsida</taxon>
        <taxon>eudicotyledons</taxon>
        <taxon>Gunneridae</taxon>
        <taxon>Pentapetalae</taxon>
        <taxon>rosids</taxon>
        <taxon>malvids</taxon>
        <taxon>Malvales</taxon>
        <taxon>Malvaceae</taxon>
        <taxon>Malvoideae</taxon>
        <taxon>Hibiscus</taxon>
    </lineage>
</organism>
<feature type="compositionally biased region" description="Basic and acidic residues" evidence="1">
    <location>
        <begin position="17"/>
        <end position="30"/>
    </location>
</feature>
<evidence type="ECO:0000256" key="1">
    <source>
        <dbReference type="SAM" id="MobiDB-lite"/>
    </source>
</evidence>
<dbReference type="Proteomes" id="UP000436088">
    <property type="component" value="Unassembled WGS sequence"/>
</dbReference>
<reference evidence="2" key="1">
    <citation type="submission" date="2019-09" db="EMBL/GenBank/DDBJ databases">
        <title>Draft genome information of white flower Hibiscus syriacus.</title>
        <authorList>
            <person name="Kim Y.-M."/>
        </authorList>
    </citation>
    <scope>NUCLEOTIDE SEQUENCE [LARGE SCALE GENOMIC DNA]</scope>
    <source>
        <strain evidence="2">YM2019G1</strain>
    </source>
</reference>
<feature type="region of interest" description="Disordered" evidence="1">
    <location>
        <begin position="1"/>
        <end position="30"/>
    </location>
</feature>
<feature type="compositionally biased region" description="Polar residues" evidence="1">
    <location>
        <begin position="1"/>
        <end position="16"/>
    </location>
</feature>
<protein>
    <submittedName>
        <fullName evidence="2">Sterol-4alpha-methyl oxidase 1-1</fullName>
    </submittedName>
</protein>
<feature type="compositionally biased region" description="Polar residues" evidence="1">
    <location>
        <begin position="47"/>
        <end position="72"/>
    </location>
</feature>